<dbReference type="HAMAP" id="MF_00902">
    <property type="entry name" value="TatC"/>
    <property type="match status" value="1"/>
</dbReference>
<dbReference type="GO" id="GO:0033281">
    <property type="term" value="C:TAT protein transport complex"/>
    <property type="evidence" value="ECO:0007669"/>
    <property type="project" value="TreeGrafter"/>
</dbReference>
<feature type="transmembrane region" description="Helical" evidence="6">
    <location>
        <begin position="162"/>
        <end position="191"/>
    </location>
</feature>
<evidence type="ECO:0000313" key="7">
    <source>
        <dbReference type="EMBL" id="VAX08919.1"/>
    </source>
</evidence>
<evidence type="ECO:0000256" key="3">
    <source>
        <dbReference type="ARBA" id="ARBA00022989"/>
    </source>
</evidence>
<dbReference type="InterPro" id="IPR019820">
    <property type="entry name" value="Sec-indep_translocase_CS"/>
</dbReference>
<dbReference type="PANTHER" id="PTHR30371:SF0">
    <property type="entry name" value="SEC-INDEPENDENT PROTEIN TRANSLOCASE PROTEIN TATC, CHLOROPLASTIC-RELATED"/>
    <property type="match status" value="1"/>
</dbReference>
<feature type="region of interest" description="Disordered" evidence="5">
    <location>
        <begin position="250"/>
        <end position="294"/>
    </location>
</feature>
<dbReference type="NCBIfam" id="TIGR00945">
    <property type="entry name" value="tatC"/>
    <property type="match status" value="1"/>
</dbReference>
<dbReference type="GO" id="GO:0065002">
    <property type="term" value="P:intracellular protein transmembrane transport"/>
    <property type="evidence" value="ECO:0007669"/>
    <property type="project" value="TreeGrafter"/>
</dbReference>
<proteinExistence type="inferred from homology"/>
<dbReference type="PROSITE" id="PS01218">
    <property type="entry name" value="TATC"/>
    <property type="match status" value="1"/>
</dbReference>
<keyword evidence="4 6" id="KW-0472">Membrane</keyword>
<name>A0A3B1ASG0_9ZZZZ</name>
<dbReference type="InterPro" id="IPR038440">
    <property type="entry name" value="FimV_C_sf"/>
</dbReference>
<keyword evidence="2 6" id="KW-0812">Transmembrane</keyword>
<evidence type="ECO:0000256" key="1">
    <source>
        <dbReference type="ARBA" id="ARBA00004141"/>
    </source>
</evidence>
<sequence length="344" mass="38385">MTTPENQAAPTLEQQPFVTHLLELRDRLLRIVIAAFAVFILLFPFANDLYTILANPLIKHLPEGTGMIATKVIAPFLTPLKLTFMMAIFLTVPYILHQFWSFVAPGLYRHEKRLAMPLVVSSAILFYLGMSFAYFVVFPLLFDILPSMAPEQITVSPDITDYLDFVLTLFFAFGIAFEVPIATIILVWMGVTTPDSLAAKRPYLVIGAFCVGMLLTPPDVISQTLLALPMWILFEIGLICSRAFVRDRDDEPVQPAAPERFDDGDDFSDLGTPKPAERPPAAPDDAASPPTPGEVQAKLRLVSDYRDEADNERARALLYEVLAEGNEDQIRAARILLQQLDDEN</sequence>
<reference evidence="7" key="1">
    <citation type="submission" date="2018-06" db="EMBL/GenBank/DDBJ databases">
        <authorList>
            <person name="Zhirakovskaya E."/>
        </authorList>
    </citation>
    <scope>NUCLEOTIDE SEQUENCE</scope>
</reference>
<accession>A0A3B1ASG0</accession>
<dbReference type="EMBL" id="UOFX01000044">
    <property type="protein sequence ID" value="VAX08919.1"/>
    <property type="molecule type" value="Genomic_DNA"/>
</dbReference>
<comment type="subcellular location">
    <subcellularLocation>
        <location evidence="1">Membrane</location>
        <topology evidence="1">Multi-pass membrane protein</topology>
    </subcellularLocation>
</comment>
<dbReference type="InterPro" id="IPR002033">
    <property type="entry name" value="TatC"/>
</dbReference>
<dbReference type="Gene3D" id="1.20.58.2200">
    <property type="match status" value="1"/>
</dbReference>
<organism evidence="7">
    <name type="scientific">hydrothermal vent metagenome</name>
    <dbReference type="NCBI Taxonomy" id="652676"/>
    <lineage>
        <taxon>unclassified sequences</taxon>
        <taxon>metagenomes</taxon>
        <taxon>ecological metagenomes</taxon>
    </lineage>
</organism>
<dbReference type="PANTHER" id="PTHR30371">
    <property type="entry name" value="SEC-INDEPENDENT PROTEIN TRANSLOCASE PROTEIN TATC"/>
    <property type="match status" value="1"/>
</dbReference>
<evidence type="ECO:0000256" key="5">
    <source>
        <dbReference type="SAM" id="MobiDB-lite"/>
    </source>
</evidence>
<dbReference type="Pfam" id="PF00902">
    <property type="entry name" value="TatC"/>
    <property type="match status" value="1"/>
</dbReference>
<keyword evidence="3 6" id="KW-1133">Transmembrane helix</keyword>
<feature type="transmembrane region" description="Helical" evidence="6">
    <location>
        <begin position="115"/>
        <end position="142"/>
    </location>
</feature>
<evidence type="ECO:0000256" key="4">
    <source>
        <dbReference type="ARBA" id="ARBA00023136"/>
    </source>
</evidence>
<feature type="transmembrane region" description="Helical" evidence="6">
    <location>
        <begin position="28"/>
        <end position="46"/>
    </location>
</feature>
<gene>
    <name evidence="7" type="ORF">MNBD_GAMMA26-2174</name>
</gene>
<dbReference type="AlphaFoldDB" id="A0A3B1ASG0"/>
<dbReference type="GO" id="GO:0043953">
    <property type="term" value="P:protein transport by the Tat complex"/>
    <property type="evidence" value="ECO:0007669"/>
    <property type="project" value="TreeGrafter"/>
</dbReference>
<evidence type="ECO:0000256" key="2">
    <source>
        <dbReference type="ARBA" id="ARBA00022692"/>
    </source>
</evidence>
<evidence type="ECO:0000256" key="6">
    <source>
        <dbReference type="SAM" id="Phobius"/>
    </source>
</evidence>
<protein>
    <submittedName>
        <fullName evidence="7">Twin-arginine translocation protein TatC</fullName>
    </submittedName>
</protein>
<feature type="transmembrane region" description="Helical" evidence="6">
    <location>
        <begin position="82"/>
        <end position="103"/>
    </location>
</feature>
<feature type="transmembrane region" description="Helical" evidence="6">
    <location>
        <begin position="203"/>
        <end position="221"/>
    </location>
</feature>
<dbReference type="GO" id="GO:0009977">
    <property type="term" value="F:proton motive force dependent protein transmembrane transporter activity"/>
    <property type="evidence" value="ECO:0007669"/>
    <property type="project" value="TreeGrafter"/>
</dbReference>
<dbReference type="PRINTS" id="PR01840">
    <property type="entry name" value="TATCFAMILY"/>
</dbReference>